<name>A0A3P1CQD4_9BACT</name>
<protein>
    <submittedName>
        <fullName evidence="1">Uncharacterized protein</fullName>
    </submittedName>
</protein>
<dbReference type="Proteomes" id="UP000274271">
    <property type="component" value="Unassembled WGS sequence"/>
</dbReference>
<gene>
    <name evidence="1" type="ORF">EHT87_13165</name>
</gene>
<accession>A0A3P1CQD4</accession>
<dbReference type="OrthoDB" id="152772at2"/>
<keyword evidence="2" id="KW-1185">Reference proteome</keyword>
<dbReference type="RefSeq" id="WP_124907073.1">
    <property type="nucleotide sequence ID" value="NZ_RQJP01000002.1"/>
</dbReference>
<dbReference type="InterPro" id="IPR016181">
    <property type="entry name" value="Acyl_CoA_acyltransferase"/>
</dbReference>
<dbReference type="AlphaFoldDB" id="A0A3P1CQD4"/>
<dbReference type="SUPFAM" id="SSF55729">
    <property type="entry name" value="Acyl-CoA N-acyltransferases (Nat)"/>
    <property type="match status" value="1"/>
</dbReference>
<dbReference type="EMBL" id="RQJP01000002">
    <property type="protein sequence ID" value="RRB15469.1"/>
    <property type="molecule type" value="Genomic_DNA"/>
</dbReference>
<reference evidence="1 2" key="1">
    <citation type="submission" date="2018-11" db="EMBL/GenBank/DDBJ databases">
        <authorList>
            <person name="Zhou Z."/>
            <person name="Wang G."/>
        </authorList>
    </citation>
    <scope>NUCLEOTIDE SEQUENCE [LARGE SCALE GENOMIC DNA]</scope>
    <source>
        <strain evidence="1 2">KCTC42998</strain>
    </source>
</reference>
<sequence>MKSTDIEINQEEILLLRKAVQLKFEAVSKLNKQKYRPLAVTWYRDSYDGLKESMADELKKLPKIPDSIVASPGVSFLLNLFKTKLEKETFRIYYLNACYLYAFGKIRAEYRADLEGKSTADSKSETPCSTHGLSDSIYKIKPATYDDIRKIFSIASTVYTGIDVIPYKTMLAWYEKNPCSFYVIVNEDGDVVGNIDILPLKEGTLRQFLDGDMIERQILDDSIWGIDEKENIDYLYVESVVNLAGKVALLELIRNISEIFMNFDCDVKSIKKVYCISASPQGQRLIERFGFKEYKNSSSRRDKHSVFETDMITVLQNATSFFSDNNQHTDDYQRLKKLLDSYSSSHQKVVSEPAG</sequence>
<evidence type="ECO:0000313" key="2">
    <source>
        <dbReference type="Proteomes" id="UP000274271"/>
    </source>
</evidence>
<proteinExistence type="predicted"/>
<organism evidence="1 2">
    <name type="scientific">Larkinella knui</name>
    <dbReference type="NCBI Taxonomy" id="2025310"/>
    <lineage>
        <taxon>Bacteria</taxon>
        <taxon>Pseudomonadati</taxon>
        <taxon>Bacteroidota</taxon>
        <taxon>Cytophagia</taxon>
        <taxon>Cytophagales</taxon>
        <taxon>Spirosomataceae</taxon>
        <taxon>Larkinella</taxon>
    </lineage>
</organism>
<comment type="caution">
    <text evidence="1">The sequence shown here is derived from an EMBL/GenBank/DDBJ whole genome shotgun (WGS) entry which is preliminary data.</text>
</comment>
<evidence type="ECO:0000313" key="1">
    <source>
        <dbReference type="EMBL" id="RRB15469.1"/>
    </source>
</evidence>